<dbReference type="Pfam" id="PF00561">
    <property type="entry name" value="Abhydrolase_1"/>
    <property type="match status" value="1"/>
</dbReference>
<dbReference type="InterPro" id="IPR050266">
    <property type="entry name" value="AB_hydrolase_sf"/>
</dbReference>
<dbReference type="STRING" id="1759059.ATE48_14950"/>
<dbReference type="KEGG" id="cbot:ATE48_14950"/>
<name>A0A1B1AKN9_9PROT</name>
<proteinExistence type="predicted"/>
<dbReference type="EMBL" id="CP013244">
    <property type="protein sequence ID" value="ANP47123.1"/>
    <property type="molecule type" value="Genomic_DNA"/>
</dbReference>
<dbReference type="PROSITE" id="PS51257">
    <property type="entry name" value="PROKAR_LIPOPROTEIN"/>
    <property type="match status" value="1"/>
</dbReference>
<dbReference type="SUPFAM" id="SSF53474">
    <property type="entry name" value="alpha/beta-Hydrolases"/>
    <property type="match status" value="1"/>
</dbReference>
<dbReference type="GO" id="GO:0016020">
    <property type="term" value="C:membrane"/>
    <property type="evidence" value="ECO:0007669"/>
    <property type="project" value="TreeGrafter"/>
</dbReference>
<dbReference type="AlphaFoldDB" id="A0A1B1AKN9"/>
<dbReference type="Proteomes" id="UP000092498">
    <property type="component" value="Chromosome"/>
</dbReference>
<dbReference type="PANTHER" id="PTHR43798">
    <property type="entry name" value="MONOACYLGLYCEROL LIPASE"/>
    <property type="match status" value="1"/>
</dbReference>
<evidence type="ECO:0000313" key="5">
    <source>
        <dbReference type="Proteomes" id="UP000092498"/>
    </source>
</evidence>
<feature type="signal peptide" evidence="2">
    <location>
        <begin position="1"/>
        <end position="22"/>
    </location>
</feature>
<reference evidence="4 5" key="1">
    <citation type="submission" date="2015-11" db="EMBL/GenBank/DDBJ databases">
        <title>Whole-Genome Sequence of Candidatus Oderbacter manganicum from the National Park Lower Oder Valley, Germany.</title>
        <authorList>
            <person name="Braun B."/>
            <person name="Liere K."/>
            <person name="Szewzyk U."/>
        </authorList>
    </citation>
    <scope>NUCLEOTIDE SEQUENCE [LARGE SCALE GENOMIC DNA]</scope>
    <source>
        <strain evidence="4 5">OTSz_A_272</strain>
    </source>
</reference>
<sequence>MRIIKSIAVALSLALGACAIGAAEDDNDRFPTSESYPAGTMERIEFRAGVPEQWRISALQTPPRAEADWKVVIITGTPSWSEYWAPTIAALAPNREMIVADRPGFRTSEPRDAVRDLAKQADALAPMLAHRAGQRVLLVGQSFGAPVATLMAQRHPDQVDALVLVSAYFGDRGPTARRLVGAGELFQPMLPRDFRNSISEMRAQTAQLPGVWTALGGLRQPVVFIHGDDDSFVPLAADQRIAAEYGHTLISVPGGDHFLNACCVTDVIGAFEQAISEAEGREAPQPPATQPSDPDPSGG</sequence>
<dbReference type="Gene3D" id="3.40.50.1820">
    <property type="entry name" value="alpha/beta hydrolase"/>
    <property type="match status" value="1"/>
</dbReference>
<feature type="chain" id="PRO_5008518946" description="AB hydrolase-1 domain-containing protein" evidence="2">
    <location>
        <begin position="23"/>
        <end position="299"/>
    </location>
</feature>
<feature type="domain" description="AB hydrolase-1" evidence="3">
    <location>
        <begin position="71"/>
        <end position="167"/>
    </location>
</feature>
<gene>
    <name evidence="4" type="ORF">ATE48_14950</name>
</gene>
<organism evidence="4 5">
    <name type="scientific">Candidatus Viadribacter manganicus</name>
    <dbReference type="NCBI Taxonomy" id="1759059"/>
    <lineage>
        <taxon>Bacteria</taxon>
        <taxon>Pseudomonadati</taxon>
        <taxon>Pseudomonadota</taxon>
        <taxon>Alphaproteobacteria</taxon>
        <taxon>Hyphomonadales</taxon>
        <taxon>Hyphomonadaceae</taxon>
        <taxon>Candidatus Viadribacter</taxon>
    </lineage>
</organism>
<keyword evidence="2" id="KW-0732">Signal</keyword>
<evidence type="ECO:0000259" key="3">
    <source>
        <dbReference type="Pfam" id="PF00561"/>
    </source>
</evidence>
<accession>A0A1B1AKN9</accession>
<protein>
    <recommendedName>
        <fullName evidence="3">AB hydrolase-1 domain-containing protein</fullName>
    </recommendedName>
</protein>
<dbReference type="PRINTS" id="PR00111">
    <property type="entry name" value="ABHYDROLASE"/>
</dbReference>
<dbReference type="OrthoDB" id="9815441at2"/>
<evidence type="ECO:0000256" key="2">
    <source>
        <dbReference type="SAM" id="SignalP"/>
    </source>
</evidence>
<dbReference type="InterPro" id="IPR029058">
    <property type="entry name" value="AB_hydrolase_fold"/>
</dbReference>
<keyword evidence="5" id="KW-1185">Reference proteome</keyword>
<feature type="region of interest" description="Disordered" evidence="1">
    <location>
        <begin position="276"/>
        <end position="299"/>
    </location>
</feature>
<evidence type="ECO:0000313" key="4">
    <source>
        <dbReference type="EMBL" id="ANP47123.1"/>
    </source>
</evidence>
<evidence type="ECO:0000256" key="1">
    <source>
        <dbReference type="SAM" id="MobiDB-lite"/>
    </source>
</evidence>
<dbReference type="PANTHER" id="PTHR43798:SF33">
    <property type="entry name" value="HYDROLASE, PUTATIVE (AFU_ORTHOLOGUE AFUA_2G14860)-RELATED"/>
    <property type="match status" value="1"/>
</dbReference>
<dbReference type="InterPro" id="IPR000073">
    <property type="entry name" value="AB_hydrolase_1"/>
</dbReference>
<dbReference type="RefSeq" id="WP_066772851.1">
    <property type="nucleotide sequence ID" value="NZ_CP013244.1"/>
</dbReference>
<dbReference type="InParanoid" id="A0A1B1AKN9"/>